<dbReference type="Proteomes" id="UP000499080">
    <property type="component" value="Unassembled WGS sequence"/>
</dbReference>
<evidence type="ECO:0000313" key="3">
    <source>
        <dbReference type="Proteomes" id="UP000499080"/>
    </source>
</evidence>
<feature type="region of interest" description="Disordered" evidence="1">
    <location>
        <begin position="30"/>
        <end position="56"/>
    </location>
</feature>
<keyword evidence="3" id="KW-1185">Reference proteome</keyword>
<dbReference type="EMBL" id="BGPR01055705">
    <property type="protein sequence ID" value="GBO32259.1"/>
    <property type="molecule type" value="Genomic_DNA"/>
</dbReference>
<evidence type="ECO:0000313" key="2">
    <source>
        <dbReference type="EMBL" id="GBO32259.1"/>
    </source>
</evidence>
<protein>
    <submittedName>
        <fullName evidence="2">Uncharacterized protein</fullName>
    </submittedName>
</protein>
<dbReference type="AlphaFoldDB" id="A0A4Y2W4G0"/>
<accession>A0A4Y2W4G0</accession>
<reference evidence="2 3" key="1">
    <citation type="journal article" date="2019" name="Sci. Rep.">
        <title>Orb-weaving spider Araneus ventricosus genome elucidates the spidroin gene catalogue.</title>
        <authorList>
            <person name="Kono N."/>
            <person name="Nakamura H."/>
            <person name="Ohtoshi R."/>
            <person name="Moran D.A.P."/>
            <person name="Shinohara A."/>
            <person name="Yoshida Y."/>
            <person name="Fujiwara M."/>
            <person name="Mori M."/>
            <person name="Tomita M."/>
            <person name="Arakawa K."/>
        </authorList>
    </citation>
    <scope>NUCLEOTIDE SEQUENCE [LARGE SCALE GENOMIC DNA]</scope>
</reference>
<name>A0A4Y2W4G0_ARAVE</name>
<comment type="caution">
    <text evidence="2">The sequence shown here is derived from an EMBL/GenBank/DDBJ whole genome shotgun (WGS) entry which is preliminary data.</text>
</comment>
<proteinExistence type="predicted"/>
<organism evidence="2 3">
    <name type="scientific">Araneus ventricosus</name>
    <name type="common">Orbweaver spider</name>
    <name type="synonym">Epeira ventricosa</name>
    <dbReference type="NCBI Taxonomy" id="182803"/>
    <lineage>
        <taxon>Eukaryota</taxon>
        <taxon>Metazoa</taxon>
        <taxon>Ecdysozoa</taxon>
        <taxon>Arthropoda</taxon>
        <taxon>Chelicerata</taxon>
        <taxon>Arachnida</taxon>
        <taxon>Araneae</taxon>
        <taxon>Araneomorphae</taxon>
        <taxon>Entelegynae</taxon>
        <taxon>Araneoidea</taxon>
        <taxon>Araneidae</taxon>
        <taxon>Araneus</taxon>
    </lineage>
</organism>
<feature type="non-terminal residue" evidence="2">
    <location>
        <position position="1"/>
    </location>
</feature>
<sequence length="56" mass="6283">PSQCDPILDDDRSDSEEKEVAMLVDKAVVDAKDYPSHRKIPSKQGTKYQQKPPPNS</sequence>
<evidence type="ECO:0000256" key="1">
    <source>
        <dbReference type="SAM" id="MobiDB-lite"/>
    </source>
</evidence>
<gene>
    <name evidence="2" type="ORF">AVEN_21422_1</name>
</gene>